<feature type="region of interest" description="Disordered" evidence="1">
    <location>
        <begin position="63"/>
        <end position="96"/>
    </location>
</feature>
<proteinExistence type="predicted"/>
<dbReference type="EMBL" id="JANBTW010000001">
    <property type="protein sequence ID" value="KAJ2681072.1"/>
    <property type="molecule type" value="Genomic_DNA"/>
</dbReference>
<evidence type="ECO:0000313" key="2">
    <source>
        <dbReference type="EMBL" id="KAJ2681072.1"/>
    </source>
</evidence>
<evidence type="ECO:0000256" key="1">
    <source>
        <dbReference type="SAM" id="MobiDB-lite"/>
    </source>
</evidence>
<dbReference type="Proteomes" id="UP001151518">
    <property type="component" value="Unassembled WGS sequence"/>
</dbReference>
<sequence>MVRALTILSTGLLVVWISILGSGGSLLYGWKPTPKALSPQVFGLLLWSRMASHQVILKHLPQPKRQLHRDPPWGALLSRPSLTSPDDAPRFPSHTGDVLLGDENNNYFVDNSVSNSVFCEKHSSDSSDSSHSGSAHIDAGSTKFAAAAQTSTLSLPNIDHQNKHNLPGQAKPMSMLLYRNLGSTYDLLSLLPSSTGAVEMLWQHEPVPTQHPTAANVTLIHPTTVLPSAQYRKRALALRRASGRSTKTLVAPEELTPSAILPQDPNGVTSMIAISTPNNKSLALVDYPTIVATNKALLENAGDVKAMVDVLHSLADTIYPENTWSRELGLFDRSNSYALHDLVTDLVSLIDQTPYARDSLNANEHIFSILFCINEISKSLF</sequence>
<evidence type="ECO:0000313" key="3">
    <source>
        <dbReference type="Proteomes" id="UP001151518"/>
    </source>
</evidence>
<protein>
    <submittedName>
        <fullName evidence="2">Uncharacterized protein</fullName>
    </submittedName>
</protein>
<comment type="caution">
    <text evidence="2">The sequence shown here is derived from an EMBL/GenBank/DDBJ whole genome shotgun (WGS) entry which is preliminary data.</text>
</comment>
<name>A0A9W8L1C6_9FUNG</name>
<dbReference type="OrthoDB" id="5572449at2759"/>
<dbReference type="AlphaFoldDB" id="A0A9W8L1C6"/>
<reference evidence="2" key="1">
    <citation type="submission" date="2022-07" db="EMBL/GenBank/DDBJ databases">
        <title>Phylogenomic reconstructions and comparative analyses of Kickxellomycotina fungi.</title>
        <authorList>
            <person name="Reynolds N.K."/>
            <person name="Stajich J.E."/>
            <person name="Barry K."/>
            <person name="Grigoriev I.V."/>
            <person name="Crous P."/>
            <person name="Smith M.E."/>
        </authorList>
    </citation>
    <scope>NUCLEOTIDE SEQUENCE</scope>
    <source>
        <strain evidence="2">NRRL 3115</strain>
    </source>
</reference>
<accession>A0A9W8L1C6</accession>
<organism evidence="2 3">
    <name type="scientific">Coemansia spiralis</name>
    <dbReference type="NCBI Taxonomy" id="417178"/>
    <lineage>
        <taxon>Eukaryota</taxon>
        <taxon>Fungi</taxon>
        <taxon>Fungi incertae sedis</taxon>
        <taxon>Zoopagomycota</taxon>
        <taxon>Kickxellomycotina</taxon>
        <taxon>Kickxellomycetes</taxon>
        <taxon>Kickxellales</taxon>
        <taxon>Kickxellaceae</taxon>
        <taxon>Coemansia</taxon>
    </lineage>
</organism>
<gene>
    <name evidence="2" type="ORF">GGI25_000026</name>
</gene>